<name>A0AAD5QMT2_PARTN</name>
<keyword evidence="1" id="KW-0812">Transmembrane</keyword>
<gene>
    <name evidence="2" type="ORF">KIN20_011917</name>
</gene>
<comment type="caution">
    <text evidence="2">The sequence shown here is derived from an EMBL/GenBank/DDBJ whole genome shotgun (WGS) entry which is preliminary data.</text>
</comment>
<dbReference type="EMBL" id="JAHQIW010002262">
    <property type="protein sequence ID" value="KAJ1354850.1"/>
    <property type="molecule type" value="Genomic_DNA"/>
</dbReference>
<keyword evidence="1" id="KW-0472">Membrane</keyword>
<evidence type="ECO:0000256" key="1">
    <source>
        <dbReference type="SAM" id="Phobius"/>
    </source>
</evidence>
<protein>
    <submittedName>
        <fullName evidence="2">Uncharacterized protein</fullName>
    </submittedName>
</protein>
<dbReference type="AlphaFoldDB" id="A0AAD5QMT2"/>
<accession>A0AAD5QMT2</accession>
<feature type="transmembrane region" description="Helical" evidence="1">
    <location>
        <begin position="57"/>
        <end position="80"/>
    </location>
</feature>
<organism evidence="2 3">
    <name type="scientific">Parelaphostrongylus tenuis</name>
    <name type="common">Meningeal worm</name>
    <dbReference type="NCBI Taxonomy" id="148309"/>
    <lineage>
        <taxon>Eukaryota</taxon>
        <taxon>Metazoa</taxon>
        <taxon>Ecdysozoa</taxon>
        <taxon>Nematoda</taxon>
        <taxon>Chromadorea</taxon>
        <taxon>Rhabditida</taxon>
        <taxon>Rhabditina</taxon>
        <taxon>Rhabditomorpha</taxon>
        <taxon>Strongyloidea</taxon>
        <taxon>Metastrongylidae</taxon>
        <taxon>Parelaphostrongylus</taxon>
    </lineage>
</organism>
<keyword evidence="1" id="KW-1133">Transmembrane helix</keyword>
<evidence type="ECO:0000313" key="3">
    <source>
        <dbReference type="Proteomes" id="UP001196413"/>
    </source>
</evidence>
<sequence length="249" mass="27468">MVIADNYPIPEPFEKPRTWQMCRGNMKQALYGCVSFGLITTGLVFTVFAIFQKDSEIGKVWLAGPTTMVVGLVLCGKVIIDWGPAMLHAREGSIDSRLMEHYVQAGFQLPGIVDPLNNERCSKHLSTKHEPRRNGSLLMGSTTEQSSCMAEAVPLLDHDVLHPNSQYLMLSQHYSSTNDCNLFLFDKFGGQCSGVIPMGRPNMAIVGETLFYRFAGSLGVIEGTVDMSMLGVSCISQVKEEIRVTGLRQ</sequence>
<proteinExistence type="predicted"/>
<keyword evidence="3" id="KW-1185">Reference proteome</keyword>
<feature type="transmembrane region" description="Helical" evidence="1">
    <location>
        <begin position="29"/>
        <end position="51"/>
    </location>
</feature>
<evidence type="ECO:0000313" key="2">
    <source>
        <dbReference type="EMBL" id="KAJ1354850.1"/>
    </source>
</evidence>
<dbReference type="Proteomes" id="UP001196413">
    <property type="component" value="Unassembled WGS sequence"/>
</dbReference>
<reference evidence="2" key="1">
    <citation type="submission" date="2021-06" db="EMBL/GenBank/DDBJ databases">
        <title>Parelaphostrongylus tenuis whole genome reference sequence.</title>
        <authorList>
            <person name="Garwood T.J."/>
            <person name="Larsen P.A."/>
            <person name="Fountain-Jones N.M."/>
            <person name="Garbe J.R."/>
            <person name="Macchietto M.G."/>
            <person name="Kania S.A."/>
            <person name="Gerhold R.W."/>
            <person name="Richards J.E."/>
            <person name="Wolf T.M."/>
        </authorList>
    </citation>
    <scope>NUCLEOTIDE SEQUENCE</scope>
    <source>
        <strain evidence="2">MNPRO001-30</strain>
        <tissue evidence="2">Meninges</tissue>
    </source>
</reference>